<evidence type="ECO:0000313" key="9">
    <source>
        <dbReference type="Proteomes" id="UP000321301"/>
    </source>
</evidence>
<feature type="domain" description="SusD-like N-terminal" evidence="7">
    <location>
        <begin position="84"/>
        <end position="235"/>
    </location>
</feature>
<organism evidence="8 9">
    <name type="scientific">Cyclobacterium qasimii</name>
    <dbReference type="NCBI Taxonomy" id="1350429"/>
    <lineage>
        <taxon>Bacteria</taxon>
        <taxon>Pseudomonadati</taxon>
        <taxon>Bacteroidota</taxon>
        <taxon>Cytophagia</taxon>
        <taxon>Cytophagales</taxon>
        <taxon>Cyclobacteriaceae</taxon>
        <taxon>Cyclobacterium</taxon>
    </lineage>
</organism>
<dbReference type="CDD" id="cd08977">
    <property type="entry name" value="SusD"/>
    <property type="match status" value="1"/>
</dbReference>
<gene>
    <name evidence="8" type="ORF">CQA01_01130</name>
</gene>
<dbReference type="EMBL" id="BJYV01000001">
    <property type="protein sequence ID" value="GEO19579.1"/>
    <property type="molecule type" value="Genomic_DNA"/>
</dbReference>
<dbReference type="InterPro" id="IPR012944">
    <property type="entry name" value="SusD_RagB_dom"/>
</dbReference>
<evidence type="ECO:0000256" key="5">
    <source>
        <dbReference type="ARBA" id="ARBA00023237"/>
    </source>
</evidence>
<keyword evidence="4" id="KW-0472">Membrane</keyword>
<dbReference type="GO" id="GO:0009279">
    <property type="term" value="C:cell outer membrane"/>
    <property type="evidence" value="ECO:0007669"/>
    <property type="project" value="UniProtKB-SubCell"/>
</dbReference>
<evidence type="ECO:0000259" key="7">
    <source>
        <dbReference type="Pfam" id="PF14322"/>
    </source>
</evidence>
<reference evidence="8 9" key="1">
    <citation type="submission" date="2019-07" db="EMBL/GenBank/DDBJ databases">
        <title>Whole genome shotgun sequence of Cyclobacterium qasimii NBRC 106168.</title>
        <authorList>
            <person name="Hosoyama A."/>
            <person name="Uohara A."/>
            <person name="Ohji S."/>
            <person name="Ichikawa N."/>
        </authorList>
    </citation>
    <scope>NUCLEOTIDE SEQUENCE [LARGE SCALE GENOMIC DNA]</scope>
    <source>
        <strain evidence="8 9">NBRC 106168</strain>
    </source>
</reference>
<proteinExistence type="inferred from homology"/>
<dbReference type="InterPro" id="IPR011990">
    <property type="entry name" value="TPR-like_helical_dom_sf"/>
</dbReference>
<accession>A0A512C5U8</accession>
<comment type="caution">
    <text evidence="8">The sequence shown here is derived from an EMBL/GenBank/DDBJ whole genome shotgun (WGS) entry which is preliminary data.</text>
</comment>
<dbReference type="SUPFAM" id="SSF48452">
    <property type="entry name" value="TPR-like"/>
    <property type="match status" value="1"/>
</dbReference>
<name>A0A512C5U8_9BACT</name>
<dbReference type="Gene3D" id="1.25.40.390">
    <property type="match status" value="1"/>
</dbReference>
<comment type="similarity">
    <text evidence="2">Belongs to the SusD family.</text>
</comment>
<keyword evidence="3" id="KW-0732">Signal</keyword>
<sequence>MKNTILPSIYNRLRRTIYLTSIISAVILSACTEVLEKTPIDSYSDAAVWDDAALIQAFANAAYKDIPFGFQNVNGWRFMPYANMTDEANSRNSASNIQIIINGNASSSYLGPMDVWTGPNDWTYWKPINQANIFLDKIQESSISEDLKSELSAEMKAVRAYAYFKFISHYGGVPLITTPFNLGDEFRVARNTYDEIMDFIVAELDEAIPDLPLDYDASNDGKVTKGAAMAIKARALLYAASPLNNPENNQQKWQAAADASKAIIDMGMYSLHDDYKALFTVEGGYNTEEIIWGRPQNINVDIEALVERLLYPNGWLGFGHSHPLQNLIDDFEMENGLNIEEEGSGYDPQDPYVNRDPRFYNTILYDGAPFKERTIETFTPGGQDSPDGFESAWNASETSYYIRKFIDESQCGCTSNEAGSSSPTWIWFRYGETLLNYAETMFMLGDEATAREYVNMVRSRPGVEMPLITESGNELWERIMQERRVELVFEEFRFFDVRRWKTATEVLSQDRMRMNVTRNLDTGEKSYSVEFFQPAQFNDWNYLAPIPQIVIDQNSLIEQNPGY</sequence>
<dbReference type="Pfam" id="PF07980">
    <property type="entry name" value="SusD_RagB"/>
    <property type="match status" value="1"/>
</dbReference>
<keyword evidence="9" id="KW-1185">Reference proteome</keyword>
<dbReference type="Proteomes" id="UP000321301">
    <property type="component" value="Unassembled WGS sequence"/>
</dbReference>
<keyword evidence="5" id="KW-0998">Cell outer membrane</keyword>
<evidence type="ECO:0000313" key="8">
    <source>
        <dbReference type="EMBL" id="GEO19579.1"/>
    </source>
</evidence>
<protein>
    <submittedName>
        <fullName evidence="8">Membrane protein</fullName>
    </submittedName>
</protein>
<evidence type="ECO:0000259" key="6">
    <source>
        <dbReference type="Pfam" id="PF07980"/>
    </source>
</evidence>
<dbReference type="AlphaFoldDB" id="A0A512C5U8"/>
<dbReference type="Pfam" id="PF14322">
    <property type="entry name" value="SusD-like_3"/>
    <property type="match status" value="1"/>
</dbReference>
<comment type="subcellular location">
    <subcellularLocation>
        <location evidence="1">Cell outer membrane</location>
    </subcellularLocation>
</comment>
<evidence type="ECO:0000256" key="2">
    <source>
        <dbReference type="ARBA" id="ARBA00006275"/>
    </source>
</evidence>
<dbReference type="InterPro" id="IPR033985">
    <property type="entry name" value="SusD-like_N"/>
</dbReference>
<dbReference type="PROSITE" id="PS51257">
    <property type="entry name" value="PROKAR_LIPOPROTEIN"/>
    <property type="match status" value="1"/>
</dbReference>
<dbReference type="RefSeq" id="WP_020889342.1">
    <property type="nucleotide sequence ID" value="NZ_BJYV01000001.1"/>
</dbReference>
<evidence type="ECO:0000256" key="1">
    <source>
        <dbReference type="ARBA" id="ARBA00004442"/>
    </source>
</evidence>
<evidence type="ECO:0000256" key="3">
    <source>
        <dbReference type="ARBA" id="ARBA00022729"/>
    </source>
</evidence>
<evidence type="ECO:0000256" key="4">
    <source>
        <dbReference type="ARBA" id="ARBA00023136"/>
    </source>
</evidence>
<feature type="domain" description="RagB/SusD" evidence="6">
    <location>
        <begin position="316"/>
        <end position="563"/>
    </location>
</feature>